<feature type="domain" description="GTPase-associated system helical" evidence="1">
    <location>
        <begin position="7"/>
        <end position="404"/>
    </location>
</feature>
<dbReference type="InterPro" id="IPR045523">
    <property type="entry name" value="GASH"/>
</dbReference>
<sequence length="412" mass="44773">MENFIREYLRDGLIEVGDSEDHLKTLNESAESLSSVFANDLPALVRFIRATLVPSVDGESPALVNISEKVEVSWPTFVGVGPERKIPMLVAVGWQAVFEGINEDADILALVWYASVNAITRGEIDERVRPVVGHVQELGKRVEQRACDEWRSTIEKPRKYVSSIAVPEVKNTINKALLCATTGTGTDGNALENGNTNTMDNSGPWGQHFAKQASSAITAAISSQQSAVITSVEKVTGDLSKKFNVIREEAVRSHQAQNARTELLWLAESAYSPRFGCGYSELKGKEAAAALAVDIAEVAMGAAPLSVEHFLAVQTQKFVSGAEVKVETFVKELAKAEFFALLPESLTTPLDTTSPLGLFEAAGELQRQTLKAPQVSKRIGYAKATTMPVGELARIMFREIKCAEFMGAELWA</sequence>
<evidence type="ECO:0000313" key="3">
    <source>
        <dbReference type="Proteomes" id="UP000317977"/>
    </source>
</evidence>
<proteinExistence type="predicted"/>
<dbReference type="EMBL" id="SJPX01000002">
    <property type="protein sequence ID" value="TWU55929.1"/>
    <property type="molecule type" value="Genomic_DNA"/>
</dbReference>
<protein>
    <recommendedName>
        <fullName evidence="1">GTPase-associated system helical domain-containing protein</fullName>
    </recommendedName>
</protein>
<dbReference type="RefSeq" id="WP_146534034.1">
    <property type="nucleotide sequence ID" value="NZ_SJPX01000002.1"/>
</dbReference>
<reference evidence="2 3" key="1">
    <citation type="submission" date="2019-02" db="EMBL/GenBank/DDBJ databases">
        <title>Deep-cultivation of Planctomycetes and their phenomic and genomic characterization uncovers novel biology.</title>
        <authorList>
            <person name="Wiegand S."/>
            <person name="Jogler M."/>
            <person name="Boedeker C."/>
            <person name="Pinto D."/>
            <person name="Vollmers J."/>
            <person name="Rivas-Marin E."/>
            <person name="Kohn T."/>
            <person name="Peeters S.H."/>
            <person name="Heuer A."/>
            <person name="Rast P."/>
            <person name="Oberbeckmann S."/>
            <person name="Bunk B."/>
            <person name="Jeske O."/>
            <person name="Meyerdierks A."/>
            <person name="Storesund J.E."/>
            <person name="Kallscheuer N."/>
            <person name="Luecker S."/>
            <person name="Lage O.M."/>
            <person name="Pohl T."/>
            <person name="Merkel B.J."/>
            <person name="Hornburger P."/>
            <person name="Mueller R.-W."/>
            <person name="Bruemmer F."/>
            <person name="Labrenz M."/>
            <person name="Spormann A.M."/>
            <person name="Op Den Camp H."/>
            <person name="Overmann J."/>
            <person name="Amann R."/>
            <person name="Jetten M.S.M."/>
            <person name="Mascher T."/>
            <person name="Medema M.H."/>
            <person name="Devos D.P."/>
            <person name="Kaster A.-K."/>
            <person name="Ovreas L."/>
            <person name="Rohde M."/>
            <person name="Galperin M.Y."/>
            <person name="Jogler C."/>
        </authorList>
    </citation>
    <scope>NUCLEOTIDE SEQUENCE [LARGE SCALE GENOMIC DNA]</scope>
    <source>
        <strain evidence="2 3">Poly59</strain>
    </source>
</reference>
<accession>A0A5C6F824</accession>
<dbReference type="AlphaFoldDB" id="A0A5C6F824"/>
<dbReference type="Pfam" id="PF19994">
    <property type="entry name" value="GASH"/>
    <property type="match status" value="1"/>
</dbReference>
<dbReference type="OrthoDB" id="958025at2"/>
<name>A0A5C6F824_9BACT</name>
<comment type="caution">
    <text evidence="2">The sequence shown here is derived from an EMBL/GenBank/DDBJ whole genome shotgun (WGS) entry which is preliminary data.</text>
</comment>
<dbReference type="Proteomes" id="UP000317977">
    <property type="component" value="Unassembled WGS sequence"/>
</dbReference>
<evidence type="ECO:0000313" key="2">
    <source>
        <dbReference type="EMBL" id="TWU55929.1"/>
    </source>
</evidence>
<keyword evidence="3" id="KW-1185">Reference proteome</keyword>
<gene>
    <name evidence="2" type="ORF">Poly59_22320</name>
</gene>
<evidence type="ECO:0000259" key="1">
    <source>
        <dbReference type="Pfam" id="PF19994"/>
    </source>
</evidence>
<organism evidence="2 3">
    <name type="scientific">Rubripirellula reticaptiva</name>
    <dbReference type="NCBI Taxonomy" id="2528013"/>
    <lineage>
        <taxon>Bacteria</taxon>
        <taxon>Pseudomonadati</taxon>
        <taxon>Planctomycetota</taxon>
        <taxon>Planctomycetia</taxon>
        <taxon>Pirellulales</taxon>
        <taxon>Pirellulaceae</taxon>
        <taxon>Rubripirellula</taxon>
    </lineage>
</organism>